<feature type="transmembrane region" description="Helical" evidence="1">
    <location>
        <begin position="53"/>
        <end position="71"/>
    </location>
</feature>
<evidence type="ECO:0000256" key="1">
    <source>
        <dbReference type="SAM" id="Phobius"/>
    </source>
</evidence>
<feature type="transmembrane region" description="Helical" evidence="1">
    <location>
        <begin position="132"/>
        <end position="153"/>
    </location>
</feature>
<dbReference type="RefSeq" id="WP_109713401.1">
    <property type="nucleotide sequence ID" value="NZ_QGDS01000013.1"/>
</dbReference>
<feature type="transmembrane region" description="Helical" evidence="1">
    <location>
        <begin position="558"/>
        <end position="576"/>
    </location>
</feature>
<dbReference type="EMBL" id="UHJJ01000013">
    <property type="protein sequence ID" value="SUQ15508.1"/>
    <property type="molecule type" value="Genomic_DNA"/>
</dbReference>
<dbReference type="AlphaFoldDB" id="A0A315ZSI2"/>
<feature type="transmembrane region" description="Helical" evidence="1">
    <location>
        <begin position="507"/>
        <end position="527"/>
    </location>
</feature>
<accession>A0A315ZSI2</accession>
<feature type="transmembrane region" description="Helical" evidence="1">
    <location>
        <begin position="191"/>
        <end position="214"/>
    </location>
</feature>
<keyword evidence="1" id="KW-0472">Membrane</keyword>
<protein>
    <recommendedName>
        <fullName evidence="4">Dolichyl-phosphate-mannose-protein mannosyltransferase</fullName>
    </recommendedName>
</protein>
<sequence>MDLPTPFLSEATYLCLLPIILYFIHLIYMQIYKKVPKDTKAAALHGDAFLTRKWKIAALLLSALYIIMSSATEVLKGYGFESLYHTTAGYLLKLLLLAAGFLSCYFLICRLLKGFSFQPVSQFKKIGSTPIYLVMVPIILLSFFCIAGCYPGIVSSDSANSWSGVMGGYYDDWHPITYLYILKVIQKLFGIPYPIILFQAVLWIVINQYALSLLEKHAPYRHIDTSYLIINLMMICSYRALGNLEKDTLWNLSVFLFCLCIFDFIKREKTFPWYKSGLLLLSAWMTATIRHAGDAIVLITLFALFLYTRNQKKQDKSQIFILVIMLSVLIMKFLLVNLLGFTILKAEPNEPYVKYSIPMSMIGAIAVNEKPDNKELAVMETIMPLEKWQEYYDKYYADGISRSYGGIGETVYKLNDPDVGKDILKLNLRFLLQYPKTYLTAFFDMTSIVWEMGTPADGYEWMPISIYASTLELHPELSDFYIRRNISTTFQETIVGLSDKMPIWSSICWRGGFALFTLLLSTLLLIQKKRGEEALSLLPAFLLAVVLFLANPSQDPRYINSYQMLVCFFLLYAAYIQRVPAE</sequence>
<name>A0A315ZSI2_9FIRM</name>
<evidence type="ECO:0008006" key="4">
    <source>
        <dbReference type="Google" id="ProtNLM"/>
    </source>
</evidence>
<feature type="transmembrane region" description="Helical" evidence="1">
    <location>
        <begin position="91"/>
        <end position="112"/>
    </location>
</feature>
<keyword evidence="3" id="KW-1185">Reference proteome</keyword>
<feature type="transmembrane region" description="Helical" evidence="1">
    <location>
        <begin position="533"/>
        <end position="551"/>
    </location>
</feature>
<feature type="transmembrane region" description="Helical" evidence="1">
    <location>
        <begin position="277"/>
        <end position="307"/>
    </location>
</feature>
<keyword evidence="1" id="KW-0812">Transmembrane</keyword>
<feature type="transmembrane region" description="Helical" evidence="1">
    <location>
        <begin position="319"/>
        <end position="344"/>
    </location>
</feature>
<keyword evidence="1" id="KW-1133">Transmembrane helix</keyword>
<evidence type="ECO:0000313" key="2">
    <source>
        <dbReference type="EMBL" id="SUQ15508.1"/>
    </source>
</evidence>
<dbReference type="OrthoDB" id="2137478at2"/>
<proteinExistence type="predicted"/>
<dbReference type="Proteomes" id="UP000254051">
    <property type="component" value="Unassembled WGS sequence"/>
</dbReference>
<gene>
    <name evidence="2" type="ORF">SAMN05216529_11353</name>
</gene>
<feature type="transmembrane region" description="Helical" evidence="1">
    <location>
        <begin position="248"/>
        <end position="265"/>
    </location>
</feature>
<organism evidence="2 3">
    <name type="scientific">Faecalicatena contorta</name>
    <dbReference type="NCBI Taxonomy" id="39482"/>
    <lineage>
        <taxon>Bacteria</taxon>
        <taxon>Bacillati</taxon>
        <taxon>Bacillota</taxon>
        <taxon>Clostridia</taxon>
        <taxon>Lachnospirales</taxon>
        <taxon>Lachnospiraceae</taxon>
        <taxon>Faecalicatena</taxon>
    </lineage>
</organism>
<evidence type="ECO:0000313" key="3">
    <source>
        <dbReference type="Proteomes" id="UP000254051"/>
    </source>
</evidence>
<feature type="transmembrane region" description="Helical" evidence="1">
    <location>
        <begin position="12"/>
        <end position="32"/>
    </location>
</feature>
<reference evidence="3" key="1">
    <citation type="submission" date="2017-07" db="EMBL/GenBank/DDBJ databases">
        <authorList>
            <person name="Varghese N."/>
            <person name="Submissions S."/>
        </authorList>
    </citation>
    <scope>NUCLEOTIDE SEQUENCE [LARGE SCALE GENOMIC DNA]</scope>
    <source>
        <strain evidence="3">NLAE-zl-C134</strain>
    </source>
</reference>